<accession>A0ABP9AVA0</accession>
<gene>
    <name evidence="1" type="ORF">GCM10023231_12960</name>
</gene>
<dbReference type="EMBL" id="BAABIQ010000006">
    <property type="protein sequence ID" value="GAA4786399.1"/>
    <property type="molecule type" value="Genomic_DNA"/>
</dbReference>
<comment type="caution">
    <text evidence="1">The sequence shown here is derived from an EMBL/GenBank/DDBJ whole genome shotgun (WGS) entry which is preliminary data.</text>
</comment>
<keyword evidence="2" id="KW-1185">Reference proteome</keyword>
<reference evidence="2" key="1">
    <citation type="journal article" date="2019" name="Int. J. Syst. Evol. Microbiol.">
        <title>The Global Catalogue of Microorganisms (GCM) 10K type strain sequencing project: providing services to taxonomists for standard genome sequencing and annotation.</title>
        <authorList>
            <consortium name="The Broad Institute Genomics Platform"/>
            <consortium name="The Broad Institute Genome Sequencing Center for Infectious Disease"/>
            <person name="Wu L."/>
            <person name="Ma J."/>
        </authorList>
    </citation>
    <scope>NUCLEOTIDE SEQUENCE [LARGE SCALE GENOMIC DNA]</scope>
    <source>
        <strain evidence="2">JCM 18200</strain>
    </source>
</reference>
<dbReference type="RefSeq" id="WP_345230937.1">
    <property type="nucleotide sequence ID" value="NZ_BAABIQ010000006.1"/>
</dbReference>
<organism evidence="1 2">
    <name type="scientific">Olivibacter ginsenosidimutans</name>
    <dbReference type="NCBI Taxonomy" id="1176537"/>
    <lineage>
        <taxon>Bacteria</taxon>
        <taxon>Pseudomonadati</taxon>
        <taxon>Bacteroidota</taxon>
        <taxon>Sphingobacteriia</taxon>
        <taxon>Sphingobacteriales</taxon>
        <taxon>Sphingobacteriaceae</taxon>
        <taxon>Olivibacter</taxon>
    </lineage>
</organism>
<evidence type="ECO:0000313" key="2">
    <source>
        <dbReference type="Proteomes" id="UP001501411"/>
    </source>
</evidence>
<name>A0ABP9AVA0_9SPHI</name>
<protein>
    <submittedName>
        <fullName evidence="1">Uncharacterized protein</fullName>
    </submittedName>
</protein>
<proteinExistence type="predicted"/>
<evidence type="ECO:0000313" key="1">
    <source>
        <dbReference type="EMBL" id="GAA4786399.1"/>
    </source>
</evidence>
<dbReference type="Proteomes" id="UP001501411">
    <property type="component" value="Unassembled WGS sequence"/>
</dbReference>
<sequence length="73" mass="8359">MLFYAATSIGNANHILNTFKGKTKYGQGFYDFEEGRLEFLKPLQMVVAPENTKGYAGFVLYFHPDFIRNYPLG</sequence>